<evidence type="ECO:0000313" key="3">
    <source>
        <dbReference type="Proteomes" id="UP000010467"/>
    </source>
</evidence>
<dbReference type="Proteomes" id="UP000010467">
    <property type="component" value="Chromosome"/>
</dbReference>
<protein>
    <submittedName>
        <fullName evidence="2">Uncharacterized protein</fullName>
    </submittedName>
</protein>
<name>L0A0S5_DEIPD</name>
<proteinExistence type="predicted"/>
<accession>L0A0S5</accession>
<dbReference type="EMBL" id="CP003382">
    <property type="protein sequence ID" value="AFZ67059.1"/>
    <property type="molecule type" value="Genomic_DNA"/>
</dbReference>
<dbReference type="PATRIC" id="fig|937777.3.peg.1521"/>
<keyword evidence="3" id="KW-1185">Reference proteome</keyword>
<dbReference type="HOGENOM" id="CLU_2751109_0_0_0"/>
<keyword evidence="1" id="KW-0812">Transmembrane</keyword>
<evidence type="ECO:0000313" key="2">
    <source>
        <dbReference type="EMBL" id="AFZ67059.1"/>
    </source>
</evidence>
<sequence length="70" mass="7452">MGSTFWILISFAVCVGVALLAVVFRYAVTGTFDREIGVPLFTLAGTLVTAIAGMVNNRAKKEEDDDGSQP</sequence>
<dbReference type="AlphaFoldDB" id="L0A0S5"/>
<keyword evidence="1" id="KW-0472">Membrane</keyword>
<reference evidence="3" key="1">
    <citation type="submission" date="2012-03" db="EMBL/GenBank/DDBJ databases">
        <title>Complete sequence of chromosome of Deinococcus peraridilitoris DSM 19664.</title>
        <authorList>
            <person name="Lucas S."/>
            <person name="Copeland A."/>
            <person name="Lapidus A."/>
            <person name="Glavina del Rio T."/>
            <person name="Dalin E."/>
            <person name="Tice H."/>
            <person name="Bruce D."/>
            <person name="Goodwin L."/>
            <person name="Pitluck S."/>
            <person name="Peters L."/>
            <person name="Mikhailova N."/>
            <person name="Lu M."/>
            <person name="Kyrpides N."/>
            <person name="Mavromatis K."/>
            <person name="Ivanova N."/>
            <person name="Brettin T."/>
            <person name="Detter J.C."/>
            <person name="Han C."/>
            <person name="Larimer F."/>
            <person name="Land M."/>
            <person name="Hauser L."/>
            <person name="Markowitz V."/>
            <person name="Cheng J.-F."/>
            <person name="Hugenholtz P."/>
            <person name="Woyke T."/>
            <person name="Wu D."/>
            <person name="Pukall R."/>
            <person name="Steenblock K."/>
            <person name="Brambilla E."/>
            <person name="Klenk H.-P."/>
            <person name="Eisen J.A."/>
        </authorList>
    </citation>
    <scope>NUCLEOTIDE SEQUENCE [LARGE SCALE GENOMIC DNA]</scope>
    <source>
        <strain evidence="3">DSM 19664 / LMG 22246 / CIP 109416 / KR-200</strain>
    </source>
</reference>
<dbReference type="RefSeq" id="WP_015235367.1">
    <property type="nucleotide sequence ID" value="NC_019793.1"/>
</dbReference>
<organism evidence="2 3">
    <name type="scientific">Deinococcus peraridilitoris (strain DSM 19664 / LMG 22246 / CIP 109416 / KR-200)</name>
    <dbReference type="NCBI Taxonomy" id="937777"/>
    <lineage>
        <taxon>Bacteria</taxon>
        <taxon>Thermotogati</taxon>
        <taxon>Deinococcota</taxon>
        <taxon>Deinococci</taxon>
        <taxon>Deinococcales</taxon>
        <taxon>Deinococcaceae</taxon>
        <taxon>Deinococcus</taxon>
    </lineage>
</organism>
<gene>
    <name evidence="2" type="ordered locus">Deipe_1518</name>
</gene>
<feature type="transmembrane region" description="Helical" evidence="1">
    <location>
        <begin position="6"/>
        <end position="24"/>
    </location>
</feature>
<keyword evidence="1" id="KW-1133">Transmembrane helix</keyword>
<evidence type="ECO:0000256" key="1">
    <source>
        <dbReference type="SAM" id="Phobius"/>
    </source>
</evidence>
<dbReference type="KEGG" id="dpd:Deipe_1518"/>
<feature type="transmembrane region" description="Helical" evidence="1">
    <location>
        <begin position="36"/>
        <end position="55"/>
    </location>
</feature>
<dbReference type="STRING" id="937777.Deipe_1518"/>